<comment type="pathway">
    <text evidence="2">Protein modification; protein ubiquitination.</text>
</comment>
<feature type="compositionally biased region" description="Low complexity" evidence="10">
    <location>
        <begin position="925"/>
        <end position="938"/>
    </location>
</feature>
<dbReference type="InterPro" id="IPR035983">
    <property type="entry name" value="Hect_E3_ubiquitin_ligase"/>
</dbReference>
<dbReference type="SUPFAM" id="SSF50978">
    <property type="entry name" value="WD40 repeat-like"/>
    <property type="match status" value="1"/>
</dbReference>
<feature type="region of interest" description="Disordered" evidence="10">
    <location>
        <begin position="367"/>
        <end position="386"/>
    </location>
</feature>
<organism evidence="14 15">
    <name type="scientific">Synchytrium microbalum</name>
    <dbReference type="NCBI Taxonomy" id="1806994"/>
    <lineage>
        <taxon>Eukaryota</taxon>
        <taxon>Fungi</taxon>
        <taxon>Fungi incertae sedis</taxon>
        <taxon>Chytridiomycota</taxon>
        <taxon>Chytridiomycota incertae sedis</taxon>
        <taxon>Chytridiomycetes</taxon>
        <taxon>Synchytriales</taxon>
        <taxon>Synchytriaceae</taxon>
        <taxon>Synchytrium</taxon>
    </lineage>
</organism>
<dbReference type="PANTHER" id="PTHR11254:SF440">
    <property type="entry name" value="E3 UBIQUITIN-PROTEIN LIGASE NEDD-4"/>
    <property type="match status" value="1"/>
</dbReference>
<dbReference type="EMBL" id="QEAO01000001">
    <property type="protein sequence ID" value="TPX38288.1"/>
    <property type="molecule type" value="Genomic_DNA"/>
</dbReference>
<evidence type="ECO:0000256" key="2">
    <source>
        <dbReference type="ARBA" id="ARBA00004906"/>
    </source>
</evidence>
<dbReference type="InterPro" id="IPR036020">
    <property type="entry name" value="WW_dom_sf"/>
</dbReference>
<dbReference type="GO" id="GO:0006511">
    <property type="term" value="P:ubiquitin-dependent protein catabolic process"/>
    <property type="evidence" value="ECO:0007669"/>
    <property type="project" value="TreeGrafter"/>
</dbReference>
<dbReference type="Gene3D" id="3.90.1750.10">
    <property type="entry name" value="Hect, E3 ligase catalytic domains"/>
    <property type="match status" value="1"/>
</dbReference>
<evidence type="ECO:0000256" key="6">
    <source>
        <dbReference type="ARBA" id="ARBA00022737"/>
    </source>
</evidence>
<dbReference type="InterPro" id="IPR001202">
    <property type="entry name" value="WW_dom"/>
</dbReference>
<comment type="caution">
    <text evidence="14">The sequence shown here is derived from an EMBL/GenBank/DDBJ whole genome shotgun (WGS) entry which is preliminary data.</text>
</comment>
<evidence type="ECO:0000313" key="14">
    <source>
        <dbReference type="EMBL" id="TPX38288.1"/>
    </source>
</evidence>
<feature type="repeat" description="WD" evidence="9">
    <location>
        <begin position="247"/>
        <end position="282"/>
    </location>
</feature>
<evidence type="ECO:0000256" key="9">
    <source>
        <dbReference type="PROSITE-ProRule" id="PRU00221"/>
    </source>
</evidence>
<dbReference type="Gene3D" id="2.60.40.150">
    <property type="entry name" value="C2 domain"/>
    <property type="match status" value="1"/>
</dbReference>
<feature type="domain" description="WW" evidence="12">
    <location>
        <begin position="940"/>
        <end position="973"/>
    </location>
</feature>
<dbReference type="SMART" id="SM00320">
    <property type="entry name" value="WD40"/>
    <property type="match status" value="6"/>
</dbReference>
<dbReference type="FunFam" id="2.20.70.10:FF:000017">
    <property type="entry name" value="E3 ubiquitin-protein ligase"/>
    <property type="match status" value="1"/>
</dbReference>
<dbReference type="Pfam" id="PF00168">
    <property type="entry name" value="C2"/>
    <property type="match status" value="1"/>
</dbReference>
<dbReference type="Pfam" id="PF00632">
    <property type="entry name" value="HECT"/>
    <property type="match status" value="1"/>
</dbReference>
<dbReference type="Gene3D" id="2.130.10.10">
    <property type="entry name" value="YVTN repeat-like/Quinoprotein amine dehydrogenase"/>
    <property type="match status" value="3"/>
</dbReference>
<comment type="catalytic activity">
    <reaction evidence="1">
        <text>S-ubiquitinyl-[E2 ubiquitin-conjugating enzyme]-L-cysteine + [acceptor protein]-L-lysine = [E2 ubiquitin-conjugating enzyme]-L-cysteine + N(6)-ubiquitinyl-[acceptor protein]-L-lysine.</text>
        <dbReference type="EC" id="2.3.2.26"/>
    </reaction>
</comment>
<keyword evidence="7 8" id="KW-0833">Ubl conjugation pathway</keyword>
<dbReference type="GeneID" id="42001303"/>
<evidence type="ECO:0000256" key="3">
    <source>
        <dbReference type="ARBA" id="ARBA00012485"/>
    </source>
</evidence>
<feature type="region of interest" description="Disordered" evidence="10">
    <location>
        <begin position="925"/>
        <end position="959"/>
    </location>
</feature>
<dbReference type="CDD" id="cd00200">
    <property type="entry name" value="WD40"/>
    <property type="match status" value="1"/>
</dbReference>
<dbReference type="CDD" id="cd00078">
    <property type="entry name" value="HECTc"/>
    <property type="match status" value="1"/>
</dbReference>
<dbReference type="SUPFAM" id="SSF49562">
    <property type="entry name" value="C2 domain (Calcium/lipid-binding domain, CaLB)"/>
    <property type="match status" value="1"/>
</dbReference>
<protein>
    <recommendedName>
        <fullName evidence="3">HECT-type E3 ubiquitin transferase</fullName>
        <ecNumber evidence="3">2.3.2.26</ecNumber>
    </recommendedName>
</protein>
<dbReference type="PROSITE" id="PS00678">
    <property type="entry name" value="WD_REPEATS_1"/>
    <property type="match status" value="2"/>
</dbReference>
<feature type="repeat" description="WD" evidence="9">
    <location>
        <begin position="194"/>
        <end position="235"/>
    </location>
</feature>
<dbReference type="InterPro" id="IPR020472">
    <property type="entry name" value="WD40_PAC1"/>
</dbReference>
<evidence type="ECO:0000256" key="10">
    <source>
        <dbReference type="SAM" id="MobiDB-lite"/>
    </source>
</evidence>
<dbReference type="PROSITE" id="PS50237">
    <property type="entry name" value="HECT"/>
    <property type="match status" value="1"/>
</dbReference>
<dbReference type="RefSeq" id="XP_031028002.1">
    <property type="nucleotide sequence ID" value="XM_031166006.1"/>
</dbReference>
<dbReference type="FunFam" id="2.60.40.150:FF:000156">
    <property type="entry name" value="E3 ubiquitin-protein ligase"/>
    <property type="match status" value="1"/>
</dbReference>
<dbReference type="PROSITE" id="PS01159">
    <property type="entry name" value="WW_DOMAIN_1"/>
    <property type="match status" value="3"/>
</dbReference>
<dbReference type="PROSITE" id="PS50082">
    <property type="entry name" value="WD_REPEATS_2"/>
    <property type="match status" value="4"/>
</dbReference>
<dbReference type="SUPFAM" id="SSF51045">
    <property type="entry name" value="WW domain"/>
    <property type="match status" value="3"/>
</dbReference>
<evidence type="ECO:0000313" key="15">
    <source>
        <dbReference type="Proteomes" id="UP000319731"/>
    </source>
</evidence>
<dbReference type="SUPFAM" id="SSF56204">
    <property type="entry name" value="Hect, E3 ligase catalytic domain"/>
    <property type="match status" value="1"/>
</dbReference>
<dbReference type="FunFam" id="3.30.2160.10:FF:000001">
    <property type="entry name" value="E3 ubiquitin-protein ligase NEDD4-like"/>
    <property type="match status" value="1"/>
</dbReference>
<dbReference type="InterPro" id="IPR019775">
    <property type="entry name" value="WD40_repeat_CS"/>
</dbReference>
<keyword evidence="15" id="KW-1185">Reference proteome</keyword>
<dbReference type="PANTHER" id="PTHR11254">
    <property type="entry name" value="HECT DOMAIN UBIQUITIN-PROTEIN LIGASE"/>
    <property type="match status" value="1"/>
</dbReference>
<feature type="repeat" description="WD" evidence="9">
    <location>
        <begin position="485"/>
        <end position="530"/>
    </location>
</feature>
<feature type="region of interest" description="Disordered" evidence="10">
    <location>
        <begin position="884"/>
        <end position="905"/>
    </location>
</feature>
<dbReference type="FunFam" id="3.30.2410.10:FF:000001">
    <property type="entry name" value="E3 ubiquitin-protein ligase NEDD4-like"/>
    <property type="match status" value="1"/>
</dbReference>
<gene>
    <name evidence="14" type="ORF">SmJEL517_g00076</name>
</gene>
<keyword evidence="6" id="KW-0677">Repeat</keyword>
<evidence type="ECO:0000256" key="5">
    <source>
        <dbReference type="ARBA" id="ARBA00022679"/>
    </source>
</evidence>
<evidence type="ECO:0000256" key="1">
    <source>
        <dbReference type="ARBA" id="ARBA00000885"/>
    </source>
</evidence>
<evidence type="ECO:0000256" key="4">
    <source>
        <dbReference type="ARBA" id="ARBA00022574"/>
    </source>
</evidence>
<dbReference type="GO" id="GO:0005737">
    <property type="term" value="C:cytoplasm"/>
    <property type="evidence" value="ECO:0007669"/>
    <property type="project" value="TreeGrafter"/>
</dbReference>
<dbReference type="InterPro" id="IPR000569">
    <property type="entry name" value="HECT_dom"/>
</dbReference>
<evidence type="ECO:0000259" key="11">
    <source>
        <dbReference type="PROSITE" id="PS50004"/>
    </source>
</evidence>
<dbReference type="GO" id="GO:0016567">
    <property type="term" value="P:protein ubiquitination"/>
    <property type="evidence" value="ECO:0007669"/>
    <property type="project" value="UniProtKB-UniPathway"/>
</dbReference>
<dbReference type="EC" id="2.3.2.26" evidence="3"/>
<dbReference type="PRINTS" id="PR00320">
    <property type="entry name" value="GPROTEINBRPT"/>
</dbReference>
<dbReference type="InterPro" id="IPR015943">
    <property type="entry name" value="WD40/YVTN_repeat-like_dom_sf"/>
</dbReference>
<dbReference type="CDD" id="cd00201">
    <property type="entry name" value="WW"/>
    <property type="match status" value="3"/>
</dbReference>
<dbReference type="PROSITE" id="PS50294">
    <property type="entry name" value="WD_REPEATS_REGION"/>
    <property type="match status" value="3"/>
</dbReference>
<proteinExistence type="predicted"/>
<dbReference type="InterPro" id="IPR000008">
    <property type="entry name" value="C2_dom"/>
</dbReference>
<dbReference type="SMART" id="SM00239">
    <property type="entry name" value="C2"/>
    <property type="match status" value="1"/>
</dbReference>
<dbReference type="PROSITE" id="PS50004">
    <property type="entry name" value="C2"/>
    <property type="match status" value="1"/>
</dbReference>
<keyword evidence="4 9" id="KW-0853">WD repeat</keyword>
<reference evidence="14 15" key="1">
    <citation type="journal article" date="2019" name="Sci. Rep.">
        <title>Comparative genomics of chytrid fungi reveal insights into the obligate biotrophic and pathogenic lifestyle of Synchytrium endobioticum.</title>
        <authorList>
            <person name="van de Vossenberg B.T.L.H."/>
            <person name="Warris S."/>
            <person name="Nguyen H.D.T."/>
            <person name="van Gent-Pelzer M.P.E."/>
            <person name="Joly D.L."/>
            <person name="van de Geest H.C."/>
            <person name="Bonants P.J.M."/>
            <person name="Smith D.S."/>
            <person name="Levesque C.A."/>
            <person name="van der Lee T.A.J."/>
        </authorList>
    </citation>
    <scope>NUCLEOTIDE SEQUENCE [LARGE SCALE GENOMIC DNA]</scope>
    <source>
        <strain evidence="14 15">JEL517</strain>
    </source>
</reference>
<accession>A0A507CG03</accession>
<dbReference type="Gene3D" id="3.30.2410.10">
    <property type="entry name" value="Hect, E3 ligase catalytic domain"/>
    <property type="match status" value="1"/>
</dbReference>
<evidence type="ECO:0000256" key="8">
    <source>
        <dbReference type="PROSITE-ProRule" id="PRU00104"/>
    </source>
</evidence>
<dbReference type="InterPro" id="IPR001680">
    <property type="entry name" value="WD40_rpt"/>
</dbReference>
<dbReference type="UniPathway" id="UPA00143"/>
<feature type="domain" description="WW" evidence="12">
    <location>
        <begin position="826"/>
        <end position="859"/>
    </location>
</feature>
<dbReference type="InterPro" id="IPR035892">
    <property type="entry name" value="C2_domain_sf"/>
</dbReference>
<evidence type="ECO:0000256" key="7">
    <source>
        <dbReference type="ARBA" id="ARBA00022786"/>
    </source>
</evidence>
<evidence type="ECO:0000259" key="12">
    <source>
        <dbReference type="PROSITE" id="PS50020"/>
    </source>
</evidence>
<dbReference type="OrthoDB" id="8068875at2759"/>
<keyword evidence="5" id="KW-0808">Transferase</keyword>
<dbReference type="FunFam" id="3.90.1750.10:FF:000005">
    <property type="entry name" value="E3 ubiquitin-protein ligase"/>
    <property type="match status" value="1"/>
</dbReference>
<dbReference type="Gene3D" id="2.20.70.10">
    <property type="match status" value="2"/>
</dbReference>
<sequence length="1432" mass="158656">MTRDDKENQFPFLPVLTPPRDPLKRTASTPSSNASKRVRSDHLTEEAGVPSILSVFKENASPLRLLLNDKKSTAVTTAATTRLGSHTPLSQARWSNAYGRDSRVLWALPVREMTGQRVDFSLRKLIKRFVSTEHDRYQMVSPQDLVIPPFACSFSNVTNDGKLLAVADEDGVVTFLDTMVDTRAPLEESIKMEWTAHENAIFEVAWSSDDTRLMTASGDQTVKVWDVATRASLGTLGVHQCGITDPLNGHQCSVKAVSNHPQNPSMYVTASRDGRVLLWDLRVPGRTIHDGTTAYKPVYMINGAHVPESTPKPKRTKRATNSLSTAHGVTAALFLPGTLRIASAGAADGLVKIWDLRMGTDHTDISQHSISRSRLPEGLKRPHGLTSLTSDSNGSRLFASCSDHSVHVYNTMNLGAPVQQLRSATFKVTSFYIKTAISPDDRFLASGSSDGGLYVWDVEEARSDKNDFYSNVAGGGRPRVGPIILKGHESEVTAVSWSRGQDVTQQFIANASDDMTVRVWKFDHSKEEDVGTGNLDRPVHLWGRAVQGEPYVGGTPVKPVEGCSSFHISASFDLTTTFYKLGSSRKEEDLMASTSVAPPATRTVKLTVVAADGLMKRDLLRLPDPFAVVTVDGEQTHTTSVIKRTLNPYWNESFDIDVRANSVITVQIFDQRKFKKTKDQGFLGVINQQMSAIFDISHGGDEMLTLELKKSNSGEVVSGKVILNVTTNYQPASIPPPQASQDTTATLNRRLSTSSIGSSVVGGSSVAAAGASNAASSSSSSTTPVSAASNADNLRKEALRQATATGAANSGTNAQRQLTAFEDHLGPLPAGWERRVDHLHRTYYVDHNNRITTWHRPPVGATAASVATQQANQTELERQRAFNRSLPGDSQAPPAIGSSSIGSNPAAAASTVSLASTTLAAASPTSATASTTPSANTSILPLPPGWEQRHTPEGRPYYVDHNTRTTTWLDPRRVSQGGRTGTTTGTGPMTAVQAERQLQAHQQQTQQQLGPLPSGWEMRMTNNGRIYFVDHTAKITTWDDPRLPSSVDQNVPQYKRDFRRKLVYFRSQPAMRPLPGQCHVTVRRNNIFEDAYSEIMRYQANDLKKRLMIKFHGEDGLDYGGLSREFFFLLSHEMFNPFYCLFEYSAHDNYTLQINPHSAINPEHLNYFKFIGRVVGLAIFHQRFLDAFFITAFYKMILKKKIVLKDMESVDAQLFNSLEWMLENPIQDVLDLTFSTEDDKFGEVQTVDLKENGRNIPVTDENKREYVDLITEWRISRRVDEQFRAFAQGFHELVPIDLVNVFDERELELLIGGIADIDINDWKKNTDYRGYSETDEVVQWFWKCVSSWDSEKKARLLQFVTGTSRIPVNGFKDLQGSDGPRRFTIEKAGEVGGLPKSHTCFNRIDLPQYKTYDALVSKLTLAVEETLGFMTE</sequence>
<dbReference type="Proteomes" id="UP000319731">
    <property type="component" value="Unassembled WGS sequence"/>
</dbReference>
<feature type="domain" description="HECT" evidence="13">
    <location>
        <begin position="1099"/>
        <end position="1432"/>
    </location>
</feature>
<feature type="region of interest" description="Disordered" evidence="10">
    <location>
        <begin position="1"/>
        <end position="43"/>
    </location>
</feature>
<dbReference type="Pfam" id="PF00397">
    <property type="entry name" value="WW"/>
    <property type="match status" value="3"/>
</dbReference>
<evidence type="ECO:0000259" key="13">
    <source>
        <dbReference type="PROSITE" id="PS50237"/>
    </source>
</evidence>
<dbReference type="InterPro" id="IPR050409">
    <property type="entry name" value="E3_ubiq-protein_ligase"/>
</dbReference>
<dbReference type="Pfam" id="PF00400">
    <property type="entry name" value="WD40"/>
    <property type="match status" value="6"/>
</dbReference>
<dbReference type="SMART" id="SM00119">
    <property type="entry name" value="HECTc"/>
    <property type="match status" value="1"/>
</dbReference>
<dbReference type="SMART" id="SM00456">
    <property type="entry name" value="WW"/>
    <property type="match status" value="3"/>
</dbReference>
<feature type="domain" description="C2" evidence="11">
    <location>
        <begin position="585"/>
        <end position="706"/>
    </location>
</feature>
<feature type="active site" description="Glycyl thioester intermediate" evidence="8">
    <location>
        <position position="1400"/>
    </location>
</feature>
<dbReference type="PROSITE" id="PS50020">
    <property type="entry name" value="WW_DOMAIN_2"/>
    <property type="match status" value="3"/>
</dbReference>
<dbReference type="Gene3D" id="3.30.2160.10">
    <property type="entry name" value="Hect, E3 ligase catalytic domain"/>
    <property type="match status" value="1"/>
</dbReference>
<feature type="domain" description="WW" evidence="12">
    <location>
        <begin position="1010"/>
        <end position="1043"/>
    </location>
</feature>
<dbReference type="GO" id="GO:0061630">
    <property type="term" value="F:ubiquitin protein ligase activity"/>
    <property type="evidence" value="ECO:0007669"/>
    <property type="project" value="UniProtKB-EC"/>
</dbReference>
<dbReference type="InterPro" id="IPR036322">
    <property type="entry name" value="WD40_repeat_dom_sf"/>
</dbReference>
<name>A0A507CG03_9FUNG</name>
<feature type="repeat" description="WD" evidence="9">
    <location>
        <begin position="436"/>
        <end position="466"/>
    </location>
</feature>
<feature type="compositionally biased region" description="Polar residues" evidence="10">
    <location>
        <begin position="26"/>
        <end position="35"/>
    </location>
</feature>
<dbReference type="CDD" id="cd08382">
    <property type="entry name" value="C2_Smurf-like"/>
    <property type="match status" value="1"/>
</dbReference>
<dbReference type="STRING" id="1806994.A0A507CG03"/>